<sequence length="173" mass="18811">MNRIRFGFGISVLSALLLAWVGDVQARDSKKDEAEHYQKILKTSKDPKERAKAFEVLGDLSQIQIGLAKPAIPAFFEGLKDSSSDVRRAAAEGLGKIDLDDKKEQIAALLDLLKNEKVEKVKQGAAKGLANIGNAAKEAIPALREAQKALIDSGKKADANVYRDAITRINKKT</sequence>
<reference evidence="2" key="1">
    <citation type="submission" date="2021-05" db="EMBL/GenBank/DDBJ databases">
        <title>Complete genome sequence of the cellulolytic planctomycete Telmatocola sphagniphila SP2T and characterization of the first cellulase from planctomycetes.</title>
        <authorList>
            <person name="Rakitin A.L."/>
            <person name="Beletsky A.V."/>
            <person name="Naumoff D.G."/>
            <person name="Kulichevskaya I.S."/>
            <person name="Mardanov A.V."/>
            <person name="Ravin N.V."/>
            <person name="Dedysh S.N."/>
        </authorList>
    </citation>
    <scope>NUCLEOTIDE SEQUENCE</scope>
    <source>
        <strain evidence="2">SP2T</strain>
    </source>
</reference>
<dbReference type="Gene3D" id="1.25.10.10">
    <property type="entry name" value="Leucine-rich Repeat Variant"/>
    <property type="match status" value="1"/>
</dbReference>
<dbReference type="KEGG" id="tsph:KIH39_21380"/>
<gene>
    <name evidence="2" type="ORF">KIH39_21380</name>
</gene>
<name>A0A8E6EX84_9BACT</name>
<dbReference type="Proteomes" id="UP000676194">
    <property type="component" value="Chromosome"/>
</dbReference>
<dbReference type="EMBL" id="CP074694">
    <property type="protein sequence ID" value="QVL31373.1"/>
    <property type="molecule type" value="Genomic_DNA"/>
</dbReference>
<evidence type="ECO:0000313" key="2">
    <source>
        <dbReference type="EMBL" id="QVL31373.1"/>
    </source>
</evidence>
<evidence type="ECO:0000256" key="1">
    <source>
        <dbReference type="SAM" id="SignalP"/>
    </source>
</evidence>
<dbReference type="Pfam" id="PF13646">
    <property type="entry name" value="HEAT_2"/>
    <property type="match status" value="1"/>
</dbReference>
<dbReference type="InterPro" id="IPR016024">
    <property type="entry name" value="ARM-type_fold"/>
</dbReference>
<evidence type="ECO:0000313" key="3">
    <source>
        <dbReference type="Proteomes" id="UP000676194"/>
    </source>
</evidence>
<organism evidence="2 3">
    <name type="scientific">Telmatocola sphagniphila</name>
    <dbReference type="NCBI Taxonomy" id="1123043"/>
    <lineage>
        <taxon>Bacteria</taxon>
        <taxon>Pseudomonadati</taxon>
        <taxon>Planctomycetota</taxon>
        <taxon>Planctomycetia</taxon>
        <taxon>Gemmatales</taxon>
        <taxon>Gemmataceae</taxon>
    </lineage>
</organism>
<dbReference type="SUPFAM" id="SSF48371">
    <property type="entry name" value="ARM repeat"/>
    <property type="match status" value="1"/>
</dbReference>
<dbReference type="InterPro" id="IPR011989">
    <property type="entry name" value="ARM-like"/>
</dbReference>
<proteinExistence type="predicted"/>
<protein>
    <submittedName>
        <fullName evidence="2">HEAT repeat domain-containing protein</fullName>
    </submittedName>
</protein>
<keyword evidence="3" id="KW-1185">Reference proteome</keyword>
<accession>A0A8E6EX84</accession>
<feature type="chain" id="PRO_5034953099" evidence="1">
    <location>
        <begin position="27"/>
        <end position="173"/>
    </location>
</feature>
<dbReference type="PROSITE" id="PS50077">
    <property type="entry name" value="HEAT_REPEAT"/>
    <property type="match status" value="1"/>
</dbReference>
<dbReference type="RefSeq" id="WP_213495254.1">
    <property type="nucleotide sequence ID" value="NZ_CP074694.1"/>
</dbReference>
<dbReference type="AlphaFoldDB" id="A0A8E6EX84"/>
<dbReference type="InterPro" id="IPR021133">
    <property type="entry name" value="HEAT_type_2"/>
</dbReference>
<keyword evidence="1" id="KW-0732">Signal</keyword>
<feature type="signal peptide" evidence="1">
    <location>
        <begin position="1"/>
        <end position="26"/>
    </location>
</feature>